<dbReference type="InterPro" id="IPR003838">
    <property type="entry name" value="ABC3_permease_C"/>
</dbReference>
<keyword evidence="2" id="KW-0813">Transport</keyword>
<feature type="transmembrane region" description="Helical" evidence="7">
    <location>
        <begin position="20"/>
        <end position="41"/>
    </location>
</feature>
<dbReference type="AlphaFoldDB" id="A0A450SP53"/>
<dbReference type="GO" id="GO:0005886">
    <property type="term" value="C:plasma membrane"/>
    <property type="evidence" value="ECO:0007669"/>
    <property type="project" value="UniProtKB-SubCell"/>
</dbReference>
<feature type="domain" description="ABC3 transporter permease C-terminal" evidence="8">
    <location>
        <begin position="260"/>
        <end position="371"/>
    </location>
</feature>
<dbReference type="PIRSF" id="PIRSF031773">
    <property type="entry name" value="DevC"/>
    <property type="match status" value="1"/>
</dbReference>
<feature type="transmembrane region" description="Helical" evidence="7">
    <location>
        <begin position="282"/>
        <end position="300"/>
    </location>
</feature>
<dbReference type="EMBL" id="CAADFD010000014">
    <property type="protein sequence ID" value="VFJ53186.1"/>
    <property type="molecule type" value="Genomic_DNA"/>
</dbReference>
<dbReference type="InterPro" id="IPR005891">
    <property type="entry name" value="DevC"/>
</dbReference>
<dbReference type="PANTHER" id="PTHR43738:SF1">
    <property type="entry name" value="HEMIN TRANSPORT SYSTEM PERMEASE PROTEIN HRTB-RELATED"/>
    <property type="match status" value="1"/>
</dbReference>
<evidence type="ECO:0000256" key="1">
    <source>
        <dbReference type="ARBA" id="ARBA00004651"/>
    </source>
</evidence>
<evidence type="ECO:0000313" key="9">
    <source>
        <dbReference type="EMBL" id="VFJ53186.1"/>
    </source>
</evidence>
<sequence length="375" mass="41793">MFGIGVHIGPKMLMHRKGHLLLLVSAIGFSVLIMFLQIGFFHGINDSQAHIAGLLNADMVVLDWRRTHLNNWWRMGRIRLAQLRAIAGVAEVVPLYKGIMDLENPNTKQLRRIGAYAFPPESAPFHLPDFAEKAQRLKVPGTVLFDLRSRDIYGPVATRETLILNGNRFSVAGYVSIGPNLINDGIVLLGEGSWLAHTRGLRPIMALVRLEKSVSSSKVKQRIMQRLPDVAVFTPEELYDREVAYTTKVAPMGTIFGAGLIIGLIIGLVICYQILFNEITDHIPQYAVLMAMGYSRGFLVRVILEEAFLLSVFGFVPGLLSAAAVYRVIRDMTGLRMLLTPEQTSFIFLLTVIMCLVAGLLALRRVLRIDPAQLY</sequence>
<evidence type="ECO:0000256" key="4">
    <source>
        <dbReference type="ARBA" id="ARBA00022692"/>
    </source>
</evidence>
<comment type="subcellular location">
    <subcellularLocation>
        <location evidence="1">Cell membrane</location>
        <topology evidence="1">Multi-pass membrane protein</topology>
    </subcellularLocation>
</comment>
<proteinExistence type="predicted"/>
<name>A0A450SP53_9GAMM</name>
<accession>A0A450SP53</accession>
<evidence type="ECO:0000256" key="5">
    <source>
        <dbReference type="ARBA" id="ARBA00022989"/>
    </source>
</evidence>
<keyword evidence="5 7" id="KW-1133">Transmembrane helix</keyword>
<organism evidence="10">
    <name type="scientific">Candidatus Kentrum sp. FW</name>
    <dbReference type="NCBI Taxonomy" id="2126338"/>
    <lineage>
        <taxon>Bacteria</taxon>
        <taxon>Pseudomonadati</taxon>
        <taxon>Pseudomonadota</taxon>
        <taxon>Gammaproteobacteria</taxon>
        <taxon>Candidatus Kentrum</taxon>
    </lineage>
</organism>
<feature type="transmembrane region" description="Helical" evidence="7">
    <location>
        <begin position="255"/>
        <end position="276"/>
    </location>
</feature>
<evidence type="ECO:0000256" key="7">
    <source>
        <dbReference type="SAM" id="Phobius"/>
    </source>
</evidence>
<evidence type="ECO:0000259" key="8">
    <source>
        <dbReference type="Pfam" id="PF02687"/>
    </source>
</evidence>
<evidence type="ECO:0000256" key="2">
    <source>
        <dbReference type="ARBA" id="ARBA00022448"/>
    </source>
</evidence>
<evidence type="ECO:0000256" key="6">
    <source>
        <dbReference type="ARBA" id="ARBA00023136"/>
    </source>
</evidence>
<gene>
    <name evidence="10" type="ORF">BECKFW1821A_GA0114235_105510</name>
    <name evidence="9" type="ORF">BECKFW1821B_GA0114236_101415</name>
</gene>
<evidence type="ECO:0000256" key="3">
    <source>
        <dbReference type="ARBA" id="ARBA00022475"/>
    </source>
</evidence>
<protein>
    <submittedName>
        <fullName evidence="10">Putative ABC transport system permease protein</fullName>
    </submittedName>
</protein>
<reference evidence="10" key="1">
    <citation type="submission" date="2019-02" db="EMBL/GenBank/DDBJ databases">
        <authorList>
            <person name="Gruber-Vodicka R. H."/>
            <person name="Seah K. B. B."/>
        </authorList>
    </citation>
    <scope>NUCLEOTIDE SEQUENCE</scope>
    <source>
        <strain evidence="9">BECK_BZ106</strain>
        <strain evidence="10">BECK_BZ15</strain>
    </source>
</reference>
<dbReference type="EMBL" id="CAADEW010000055">
    <property type="protein sequence ID" value="VFJ55684.1"/>
    <property type="molecule type" value="Genomic_DNA"/>
</dbReference>
<feature type="transmembrane region" description="Helical" evidence="7">
    <location>
        <begin position="346"/>
        <end position="363"/>
    </location>
</feature>
<dbReference type="InterPro" id="IPR051125">
    <property type="entry name" value="ABC-4/HrtB_transporter"/>
</dbReference>
<keyword evidence="6 7" id="KW-0472">Membrane</keyword>
<keyword evidence="4 7" id="KW-0812">Transmembrane</keyword>
<feature type="transmembrane region" description="Helical" evidence="7">
    <location>
        <begin position="307"/>
        <end position="326"/>
    </location>
</feature>
<evidence type="ECO:0000313" key="10">
    <source>
        <dbReference type="EMBL" id="VFJ55684.1"/>
    </source>
</evidence>
<dbReference type="Pfam" id="PF02687">
    <property type="entry name" value="FtsX"/>
    <property type="match status" value="1"/>
</dbReference>
<keyword evidence="3" id="KW-1003">Cell membrane</keyword>
<dbReference type="PANTHER" id="PTHR43738">
    <property type="entry name" value="ABC TRANSPORTER, MEMBRANE PROTEIN"/>
    <property type="match status" value="1"/>
</dbReference>